<dbReference type="Gene3D" id="3.90.550.10">
    <property type="entry name" value="Spore Coat Polysaccharide Biosynthesis Protein SpsA, Chain A"/>
    <property type="match status" value="1"/>
</dbReference>
<evidence type="ECO:0000259" key="2">
    <source>
        <dbReference type="Pfam" id="PF00535"/>
    </source>
</evidence>
<dbReference type="PANTHER" id="PTHR11675">
    <property type="entry name" value="N-ACETYLGALACTOSAMINYLTRANSFERASE"/>
    <property type="match status" value="1"/>
</dbReference>
<dbReference type="GO" id="GO:0004653">
    <property type="term" value="F:polypeptide N-acetylgalactosaminyltransferase activity"/>
    <property type="evidence" value="ECO:0007669"/>
    <property type="project" value="TreeGrafter"/>
</dbReference>
<keyword evidence="4" id="KW-1185">Reference proteome</keyword>
<proteinExistence type="predicted"/>
<dbReference type="STRING" id="543379.A0A232EFY0"/>
<dbReference type="InterPro" id="IPR001173">
    <property type="entry name" value="Glyco_trans_2-like"/>
</dbReference>
<dbReference type="AlphaFoldDB" id="A0A232EFY0"/>
<protein>
    <recommendedName>
        <fullName evidence="2">Glycosyltransferase 2-like domain-containing protein</fullName>
    </recommendedName>
</protein>
<evidence type="ECO:0000313" key="3">
    <source>
        <dbReference type="EMBL" id="OXU17228.1"/>
    </source>
</evidence>
<dbReference type="Proteomes" id="UP000215335">
    <property type="component" value="Unassembled WGS sequence"/>
</dbReference>
<evidence type="ECO:0000313" key="4">
    <source>
        <dbReference type="Proteomes" id="UP000215335"/>
    </source>
</evidence>
<gene>
    <name evidence="3" type="ORF">TSAR_011403</name>
</gene>
<reference evidence="3 4" key="1">
    <citation type="journal article" date="2017" name="Curr. Biol.">
        <title>The Evolution of Venom by Co-option of Single-Copy Genes.</title>
        <authorList>
            <person name="Martinson E.O."/>
            <person name="Mrinalini"/>
            <person name="Kelkar Y.D."/>
            <person name="Chang C.H."/>
            <person name="Werren J.H."/>
        </authorList>
    </citation>
    <scope>NUCLEOTIDE SEQUENCE [LARGE SCALE GENOMIC DNA]</scope>
    <source>
        <strain evidence="3 4">Alberta</strain>
        <tissue evidence="3">Whole body</tissue>
    </source>
</reference>
<dbReference type="InterPro" id="IPR029044">
    <property type="entry name" value="Nucleotide-diphossugar_trans"/>
</dbReference>
<dbReference type="EMBL" id="NNAY01004927">
    <property type="protein sequence ID" value="OXU17228.1"/>
    <property type="molecule type" value="Genomic_DNA"/>
</dbReference>
<dbReference type="PANTHER" id="PTHR11675:SF43">
    <property type="entry name" value="POLYPEPTIDE N-ACETYLGALACTOSAMINYLTRANSFERASE 1"/>
    <property type="match status" value="1"/>
</dbReference>
<dbReference type="GO" id="GO:0005794">
    <property type="term" value="C:Golgi apparatus"/>
    <property type="evidence" value="ECO:0007669"/>
    <property type="project" value="TreeGrafter"/>
</dbReference>
<keyword evidence="1" id="KW-1015">Disulfide bond</keyword>
<dbReference type="Pfam" id="PF00535">
    <property type="entry name" value="Glycos_transf_2"/>
    <property type="match status" value="1"/>
</dbReference>
<dbReference type="GO" id="GO:0006493">
    <property type="term" value="P:protein O-linked glycosylation"/>
    <property type="evidence" value="ECO:0007669"/>
    <property type="project" value="TreeGrafter"/>
</dbReference>
<name>A0A232EFY0_9HYME</name>
<evidence type="ECO:0000256" key="1">
    <source>
        <dbReference type="ARBA" id="ARBA00023157"/>
    </source>
</evidence>
<accession>A0A232EFY0</accession>
<sequence>MAVQQVPMQYIFCVIRVIFVNNLFSFNSRFETWIDTYLSKESANLGDFGEPAYLSDSEKQNGSLVYSKKAVNVVLSNKIPLRRRIRDMRDPLCKSVTYETKLPTTSVVIIFYNEAWSVLLRTVYSVLQESPPKFLKEIILVDDNSNEGR</sequence>
<dbReference type="SUPFAM" id="SSF53448">
    <property type="entry name" value="Nucleotide-diphospho-sugar transferases"/>
    <property type="match status" value="1"/>
</dbReference>
<feature type="domain" description="Glycosyltransferase 2-like" evidence="2">
    <location>
        <begin position="106"/>
        <end position="147"/>
    </location>
</feature>
<organism evidence="3 4">
    <name type="scientific">Trichomalopsis sarcophagae</name>
    <dbReference type="NCBI Taxonomy" id="543379"/>
    <lineage>
        <taxon>Eukaryota</taxon>
        <taxon>Metazoa</taxon>
        <taxon>Ecdysozoa</taxon>
        <taxon>Arthropoda</taxon>
        <taxon>Hexapoda</taxon>
        <taxon>Insecta</taxon>
        <taxon>Pterygota</taxon>
        <taxon>Neoptera</taxon>
        <taxon>Endopterygota</taxon>
        <taxon>Hymenoptera</taxon>
        <taxon>Apocrita</taxon>
        <taxon>Proctotrupomorpha</taxon>
        <taxon>Chalcidoidea</taxon>
        <taxon>Pteromalidae</taxon>
        <taxon>Pteromalinae</taxon>
        <taxon>Trichomalopsis</taxon>
    </lineage>
</organism>
<comment type="caution">
    <text evidence="3">The sequence shown here is derived from an EMBL/GenBank/DDBJ whole genome shotgun (WGS) entry which is preliminary data.</text>
</comment>